<feature type="region of interest" description="Disordered" evidence="1">
    <location>
        <begin position="42"/>
        <end position="139"/>
    </location>
</feature>
<name>A0ABN8INJ2_9NEOP</name>
<protein>
    <submittedName>
        <fullName evidence="2">Uncharacterized protein</fullName>
    </submittedName>
</protein>
<sequence>MIERLWIRIVATLTLKSRLPIERRRWPTALAPKATVTTGLVGGGALVTSREKLPWRGPPLPGLRPRHGPDMRPKDETDAKLQSGTFILSEKIDDTKAKKSEKEMKKEMKRLEKEKQEREKREKKAREKEKEREKQAKKG</sequence>
<reference evidence="2" key="1">
    <citation type="submission" date="2022-03" db="EMBL/GenBank/DDBJ databases">
        <authorList>
            <person name="Martin H S."/>
        </authorList>
    </citation>
    <scope>NUCLEOTIDE SEQUENCE</scope>
</reference>
<keyword evidence="3" id="KW-1185">Reference proteome</keyword>
<evidence type="ECO:0000313" key="2">
    <source>
        <dbReference type="EMBL" id="CAH2059757.1"/>
    </source>
</evidence>
<evidence type="ECO:0000313" key="3">
    <source>
        <dbReference type="Proteomes" id="UP000837857"/>
    </source>
</evidence>
<proteinExistence type="predicted"/>
<gene>
    <name evidence="2" type="ORF">IPOD504_LOCUS11009</name>
</gene>
<evidence type="ECO:0000256" key="1">
    <source>
        <dbReference type="SAM" id="MobiDB-lite"/>
    </source>
</evidence>
<feature type="non-terminal residue" evidence="2">
    <location>
        <position position="139"/>
    </location>
</feature>
<organism evidence="2 3">
    <name type="scientific">Iphiclides podalirius</name>
    <name type="common">scarce swallowtail</name>
    <dbReference type="NCBI Taxonomy" id="110791"/>
    <lineage>
        <taxon>Eukaryota</taxon>
        <taxon>Metazoa</taxon>
        <taxon>Ecdysozoa</taxon>
        <taxon>Arthropoda</taxon>
        <taxon>Hexapoda</taxon>
        <taxon>Insecta</taxon>
        <taxon>Pterygota</taxon>
        <taxon>Neoptera</taxon>
        <taxon>Endopterygota</taxon>
        <taxon>Lepidoptera</taxon>
        <taxon>Glossata</taxon>
        <taxon>Ditrysia</taxon>
        <taxon>Papilionoidea</taxon>
        <taxon>Papilionidae</taxon>
        <taxon>Papilioninae</taxon>
        <taxon>Iphiclides</taxon>
    </lineage>
</organism>
<dbReference type="EMBL" id="OW152838">
    <property type="protein sequence ID" value="CAH2059757.1"/>
    <property type="molecule type" value="Genomic_DNA"/>
</dbReference>
<feature type="compositionally biased region" description="Basic and acidic residues" evidence="1">
    <location>
        <begin position="90"/>
        <end position="139"/>
    </location>
</feature>
<dbReference type="Proteomes" id="UP000837857">
    <property type="component" value="Chromosome 26"/>
</dbReference>
<accession>A0ABN8INJ2</accession>
<feature type="compositionally biased region" description="Basic and acidic residues" evidence="1">
    <location>
        <begin position="67"/>
        <end position="79"/>
    </location>
</feature>